<keyword evidence="4" id="KW-0472">Membrane</keyword>
<reference evidence="6 7" key="1">
    <citation type="submission" date="2019-07" db="EMBL/GenBank/DDBJ databases">
        <title>SAR11 Genome Evolution.</title>
        <authorList>
            <person name="Giovannoni S."/>
        </authorList>
    </citation>
    <scope>NUCLEOTIDE SEQUENCE [LARGE SCALE GENOMIC DNA]</scope>
    <source>
        <strain evidence="6 7">HTCC9565</strain>
    </source>
</reference>
<comment type="similarity">
    <text evidence="3">Belongs to the cyclophilin-type PPIase family.</text>
</comment>
<comment type="caution">
    <text evidence="6">The sequence shown here is derived from an EMBL/GenBank/DDBJ whole genome shotgun (WGS) entry which is preliminary data.</text>
</comment>
<evidence type="ECO:0000256" key="3">
    <source>
        <dbReference type="RuleBase" id="RU363019"/>
    </source>
</evidence>
<feature type="transmembrane region" description="Helical" evidence="4">
    <location>
        <begin position="12"/>
        <end position="32"/>
    </location>
</feature>
<dbReference type="PROSITE" id="PS50072">
    <property type="entry name" value="CSA_PPIASE_2"/>
    <property type="match status" value="1"/>
</dbReference>
<keyword evidence="4" id="KW-1133">Transmembrane helix</keyword>
<dbReference type="InterPro" id="IPR044666">
    <property type="entry name" value="Cyclophilin_A-like"/>
</dbReference>
<accession>A0ABX1T0N9</accession>
<organism evidence="6 7">
    <name type="scientific">Pelagibacter ubique</name>
    <dbReference type="NCBI Taxonomy" id="198252"/>
    <lineage>
        <taxon>Bacteria</taxon>
        <taxon>Pseudomonadati</taxon>
        <taxon>Pseudomonadota</taxon>
        <taxon>Alphaproteobacteria</taxon>
        <taxon>Candidatus Pelagibacterales</taxon>
        <taxon>Candidatus Pelagibacteraceae</taxon>
        <taxon>Candidatus Pelagibacter</taxon>
    </lineage>
</organism>
<comment type="catalytic activity">
    <reaction evidence="3">
        <text>[protein]-peptidylproline (omega=180) = [protein]-peptidylproline (omega=0)</text>
        <dbReference type="Rhea" id="RHEA:16237"/>
        <dbReference type="Rhea" id="RHEA-COMP:10747"/>
        <dbReference type="Rhea" id="RHEA-COMP:10748"/>
        <dbReference type="ChEBI" id="CHEBI:83833"/>
        <dbReference type="ChEBI" id="CHEBI:83834"/>
        <dbReference type="EC" id="5.2.1.8"/>
    </reaction>
</comment>
<gene>
    <name evidence="6" type="ORF">VP91_00008240</name>
</gene>
<dbReference type="SUPFAM" id="SSF50891">
    <property type="entry name" value="Cyclophilin-like"/>
    <property type="match status" value="1"/>
</dbReference>
<dbReference type="Pfam" id="PF00160">
    <property type="entry name" value="Pro_isomerase"/>
    <property type="match status" value="1"/>
</dbReference>
<evidence type="ECO:0000256" key="2">
    <source>
        <dbReference type="ARBA" id="ARBA00023235"/>
    </source>
</evidence>
<dbReference type="InterPro" id="IPR029000">
    <property type="entry name" value="Cyclophilin-like_dom_sf"/>
</dbReference>
<evidence type="ECO:0000259" key="5">
    <source>
        <dbReference type="PROSITE" id="PS50072"/>
    </source>
</evidence>
<evidence type="ECO:0000256" key="4">
    <source>
        <dbReference type="SAM" id="Phobius"/>
    </source>
</evidence>
<evidence type="ECO:0000313" key="7">
    <source>
        <dbReference type="Proteomes" id="UP001166004"/>
    </source>
</evidence>
<keyword evidence="4" id="KW-0812">Transmembrane</keyword>
<keyword evidence="2 3" id="KW-0413">Isomerase</keyword>
<dbReference type="PANTHER" id="PTHR45625:SF4">
    <property type="entry name" value="PEPTIDYLPROLYL ISOMERASE DOMAIN AND WD REPEAT-CONTAINING PROTEIN 1"/>
    <property type="match status" value="1"/>
</dbReference>
<dbReference type="PANTHER" id="PTHR45625">
    <property type="entry name" value="PEPTIDYL-PROLYL CIS-TRANS ISOMERASE-RELATED"/>
    <property type="match status" value="1"/>
</dbReference>
<dbReference type="PRINTS" id="PR00153">
    <property type="entry name" value="CSAPPISMRASE"/>
</dbReference>
<dbReference type="InterPro" id="IPR002130">
    <property type="entry name" value="Cyclophilin-type_PPIase_dom"/>
</dbReference>
<dbReference type="GO" id="GO:0016853">
    <property type="term" value="F:isomerase activity"/>
    <property type="evidence" value="ECO:0007669"/>
    <property type="project" value="UniProtKB-KW"/>
</dbReference>
<feature type="domain" description="PPIase cyclophilin-type" evidence="5">
    <location>
        <begin position="54"/>
        <end position="204"/>
    </location>
</feature>
<comment type="function">
    <text evidence="3">PPIases accelerate the folding of proteins. It catalyzes the cis-trans isomerization of proline imidic peptide bonds in oligopeptides.</text>
</comment>
<evidence type="ECO:0000256" key="1">
    <source>
        <dbReference type="ARBA" id="ARBA00023110"/>
    </source>
</evidence>
<name>A0ABX1T0N9_PELUQ</name>
<dbReference type="RefSeq" id="WP_169036183.1">
    <property type="nucleotide sequence ID" value="NZ_LANA01000002.1"/>
</dbReference>
<keyword evidence="1 3" id="KW-0697">Rotamase</keyword>
<dbReference type="EMBL" id="LANA01000002">
    <property type="protein sequence ID" value="NMN67675.1"/>
    <property type="molecule type" value="Genomic_DNA"/>
</dbReference>
<evidence type="ECO:0000313" key="6">
    <source>
        <dbReference type="EMBL" id="NMN67675.1"/>
    </source>
</evidence>
<proteinExistence type="inferred from homology"/>
<dbReference type="Proteomes" id="UP001166004">
    <property type="component" value="Unassembled WGS sequence"/>
</dbReference>
<dbReference type="Gene3D" id="2.40.100.10">
    <property type="entry name" value="Cyclophilin-like"/>
    <property type="match status" value="1"/>
</dbReference>
<dbReference type="EC" id="5.2.1.8" evidence="3"/>
<sequence length="214" mass="24395">MIKKIRASISEKILLIFLMILAMFSLTSYIIIKNKCLFVKNYNPNDIQFSNPENIAILNAPCGNVIIELYPDVSPNAVERFKVLIRANRYDDVAFHRVIENKLIQAGDLEFGRKNSLDYGKIGTGQSGLGTINSELEAEFNFTKGSVGLARTFRNNTEDSQFFIILEDEPLYEGEYTPVGRVIYGVKVLNKIKFLDSSEYVLRPDFINTFRMLD</sequence>
<keyword evidence="7" id="KW-1185">Reference proteome</keyword>
<protein>
    <recommendedName>
        <fullName evidence="3">Peptidyl-prolyl cis-trans isomerase</fullName>
        <shortName evidence="3">PPIase</shortName>
        <ecNumber evidence="3">5.2.1.8</ecNumber>
    </recommendedName>
</protein>